<evidence type="ECO:0000256" key="5">
    <source>
        <dbReference type="ARBA" id="ARBA00022989"/>
    </source>
</evidence>
<proteinExistence type="inferred from homology"/>
<comment type="subcellular location">
    <subcellularLocation>
        <location evidence="1">Cell membrane</location>
        <topology evidence="1">Multi-pass membrane protein</topology>
    </subcellularLocation>
</comment>
<feature type="domain" description="YetF C-terminal" evidence="7">
    <location>
        <begin position="84"/>
        <end position="207"/>
    </location>
</feature>
<dbReference type="KEGG" id="pasa:BAOM_3934"/>
<dbReference type="InterPro" id="IPR023090">
    <property type="entry name" value="UPF0702_alpha/beta_dom_sf"/>
</dbReference>
<dbReference type="InterPro" id="IPR007353">
    <property type="entry name" value="DUF421"/>
</dbReference>
<dbReference type="Proteomes" id="UP000283095">
    <property type="component" value="Chromosome"/>
</dbReference>
<dbReference type="Pfam" id="PF04239">
    <property type="entry name" value="DUF421"/>
    <property type="match status" value="1"/>
</dbReference>
<evidence type="ECO:0000259" key="7">
    <source>
        <dbReference type="Pfam" id="PF04239"/>
    </source>
</evidence>
<dbReference type="Gene3D" id="3.30.240.20">
    <property type="entry name" value="bsu07140 like domains"/>
    <property type="match status" value="2"/>
</dbReference>
<keyword evidence="5" id="KW-1133">Transmembrane helix</keyword>
<gene>
    <name evidence="8" type="ORF">BAOM_3934</name>
</gene>
<evidence type="ECO:0000256" key="4">
    <source>
        <dbReference type="ARBA" id="ARBA00022692"/>
    </source>
</evidence>
<keyword evidence="3" id="KW-1003">Cell membrane</keyword>
<evidence type="ECO:0000256" key="1">
    <source>
        <dbReference type="ARBA" id="ARBA00004651"/>
    </source>
</evidence>
<organism evidence="8 9">
    <name type="scientific">Peribacillus asahii</name>
    <dbReference type="NCBI Taxonomy" id="228899"/>
    <lineage>
        <taxon>Bacteria</taxon>
        <taxon>Bacillati</taxon>
        <taxon>Bacillota</taxon>
        <taxon>Bacilli</taxon>
        <taxon>Bacillales</taxon>
        <taxon>Bacillaceae</taxon>
        <taxon>Peribacillus</taxon>
    </lineage>
</organism>
<protein>
    <recommendedName>
        <fullName evidence="7">YetF C-terminal domain-containing protein</fullName>
    </recommendedName>
</protein>
<dbReference type="PANTHER" id="PTHR34582">
    <property type="entry name" value="UPF0702 TRANSMEMBRANE PROTEIN YCAP"/>
    <property type="match status" value="1"/>
</dbReference>
<evidence type="ECO:0000256" key="2">
    <source>
        <dbReference type="ARBA" id="ARBA00006448"/>
    </source>
</evidence>
<dbReference type="PANTHER" id="PTHR34582:SF6">
    <property type="entry name" value="UPF0702 TRANSMEMBRANE PROTEIN YCAP"/>
    <property type="match status" value="1"/>
</dbReference>
<sequence length="219" mass="25267">MYVELYATIGLRTVISYLLILIIFRLMGKREIGELSILDLVVFIMLGDIAVIAAERQEKPFLEILFPMLILLVIQLLFSYMSLKSSKFRKVLDGSPSIIINNGKIDEKAMRQQRYNFDDLLTQLREKGIIDINEVQFAILETTGKLSVIQRDNKAVSQHKETAFPLIMDGEVQEDSLKHIGQNQFWLRQQLKKRGYEDIKKISLCSYKNGTLYIDQSDS</sequence>
<keyword evidence="4" id="KW-0812">Transmembrane</keyword>
<accession>A0A3Q9RQP8</accession>
<evidence type="ECO:0000256" key="3">
    <source>
        <dbReference type="ARBA" id="ARBA00022475"/>
    </source>
</evidence>
<dbReference type="GO" id="GO:0005886">
    <property type="term" value="C:plasma membrane"/>
    <property type="evidence" value="ECO:0007669"/>
    <property type="project" value="UniProtKB-SubCell"/>
</dbReference>
<dbReference type="AlphaFoldDB" id="A0A3Q9RQP8"/>
<evidence type="ECO:0000313" key="9">
    <source>
        <dbReference type="Proteomes" id="UP000283095"/>
    </source>
</evidence>
<name>A0A3Q9RQP8_9BACI</name>
<evidence type="ECO:0000256" key="6">
    <source>
        <dbReference type="ARBA" id="ARBA00023136"/>
    </source>
</evidence>
<dbReference type="RefSeq" id="WP_127761492.1">
    <property type="nucleotide sequence ID" value="NZ_CP026095.1"/>
</dbReference>
<keyword evidence="6" id="KW-0472">Membrane</keyword>
<dbReference type="OrthoDB" id="1682423at2"/>
<evidence type="ECO:0000313" key="8">
    <source>
        <dbReference type="EMBL" id="AZV44543.1"/>
    </source>
</evidence>
<comment type="similarity">
    <text evidence="2">Belongs to the UPF0702 family.</text>
</comment>
<reference evidence="8 9" key="1">
    <citation type="submission" date="2018-01" db="EMBL/GenBank/DDBJ databases">
        <title>Bacillus asahii Genome sequencing and assembly.</title>
        <authorList>
            <person name="Jiang H."/>
            <person name="Feng Y."/>
            <person name="Zhao F."/>
            <person name="Lin X."/>
        </authorList>
    </citation>
    <scope>NUCLEOTIDE SEQUENCE [LARGE SCALE GENOMIC DNA]</scope>
    <source>
        <strain evidence="8 9">OM18</strain>
    </source>
</reference>
<dbReference type="EMBL" id="CP026095">
    <property type="protein sequence ID" value="AZV44543.1"/>
    <property type="molecule type" value="Genomic_DNA"/>
</dbReference>